<sequence>MLGKQFDVLVELFHGQQARLAADQVHVGNLALRDRTDKPVNRGEIAEFHPFGVVAEDALLVARVRHLDVTKMRNRIVLDVLAIFASSSRLVIASHRCDRRPVRLNQRQRCAGTRLRFHWTYSFLVFLPVDWVARKLQNDVEVVVLRHLVSLLKTTRDTAMENGVFSALDLNAHGLHESLTCCLAVAGVHVNMLAPQTLRTVISVAASAYKETAPFAGEVLFDTLEFSSSQNSTSVFYC</sequence>
<comment type="caution">
    <text evidence="1">The sequence shown here is derived from an EMBL/GenBank/DDBJ whole genome shotgun (WGS) entry which is preliminary data.</text>
</comment>
<evidence type="ECO:0000313" key="2">
    <source>
        <dbReference type="Proteomes" id="UP000178347"/>
    </source>
</evidence>
<protein>
    <submittedName>
        <fullName evidence="1">Uncharacterized protein</fullName>
    </submittedName>
</protein>
<dbReference type="EMBL" id="MFQN01000003">
    <property type="protein sequence ID" value="OGH75703.1"/>
    <property type="molecule type" value="Genomic_DNA"/>
</dbReference>
<evidence type="ECO:0000313" key="1">
    <source>
        <dbReference type="EMBL" id="OGH75703.1"/>
    </source>
</evidence>
<dbReference type="STRING" id="1798692.A3G00_03075"/>
<dbReference type="AlphaFoldDB" id="A0A1F6MW96"/>
<organism evidence="1 2">
    <name type="scientific">Candidatus Magasanikbacteria bacterium RIFCSPLOWO2_12_FULL_43_12</name>
    <dbReference type="NCBI Taxonomy" id="1798692"/>
    <lineage>
        <taxon>Bacteria</taxon>
        <taxon>Candidatus Magasanikiibacteriota</taxon>
    </lineage>
</organism>
<name>A0A1F6MW96_9BACT</name>
<dbReference type="Proteomes" id="UP000178347">
    <property type="component" value="Unassembled WGS sequence"/>
</dbReference>
<accession>A0A1F6MW96</accession>
<reference evidence="1 2" key="1">
    <citation type="journal article" date="2016" name="Nat. Commun.">
        <title>Thousands of microbial genomes shed light on interconnected biogeochemical processes in an aquifer system.</title>
        <authorList>
            <person name="Anantharaman K."/>
            <person name="Brown C.T."/>
            <person name="Hug L.A."/>
            <person name="Sharon I."/>
            <person name="Castelle C.J."/>
            <person name="Probst A.J."/>
            <person name="Thomas B.C."/>
            <person name="Singh A."/>
            <person name="Wilkins M.J."/>
            <person name="Karaoz U."/>
            <person name="Brodie E.L."/>
            <person name="Williams K.H."/>
            <person name="Hubbard S.S."/>
            <person name="Banfield J.F."/>
        </authorList>
    </citation>
    <scope>NUCLEOTIDE SEQUENCE [LARGE SCALE GENOMIC DNA]</scope>
</reference>
<proteinExistence type="predicted"/>
<gene>
    <name evidence="1" type="ORF">A3G00_03075</name>
</gene>